<comment type="caution">
    <text evidence="2">The sequence shown here is derived from an EMBL/GenBank/DDBJ whole genome shotgun (WGS) entry which is preliminary data.</text>
</comment>
<keyword evidence="3" id="KW-1185">Reference proteome</keyword>
<dbReference type="GO" id="GO:0005975">
    <property type="term" value="P:carbohydrate metabolic process"/>
    <property type="evidence" value="ECO:0007669"/>
    <property type="project" value="InterPro"/>
</dbReference>
<dbReference type="PANTHER" id="PTHR30105:SF2">
    <property type="entry name" value="DIVERGENT POLYSACCHARIDE DEACETYLASE SUPERFAMILY"/>
    <property type="match status" value="1"/>
</dbReference>
<dbReference type="AlphaFoldDB" id="A0A917ND47"/>
<evidence type="ECO:0008006" key="4">
    <source>
        <dbReference type="Google" id="ProtNLM"/>
    </source>
</evidence>
<accession>A0A917ND47</accession>
<sequence>MRLFYFLILLVVSLPTAYAAQVAIIIDDIGYRQSDIAALSLPSNITLSVLPYTPLGKDIASKAHGEGYEIMLHLPMQALNGKKMGPGGLSNDMNEQEVKQKVSQALIDIPYAKGANNHMGSLLTQLNEPMYWVMESLKQHQAYFVDSVTTRYTKAGSAADSLGVPLLRRQLFLDNDTTHQGLEKQFKKLIEMAHQKGEVVAIAHPYPETIRFLKSNLPRLQAQGIKLVPTSRLLPISLAKKEGASPTARLK</sequence>
<dbReference type="PANTHER" id="PTHR30105">
    <property type="entry name" value="UNCHARACTERIZED YIBQ-RELATED"/>
    <property type="match status" value="1"/>
</dbReference>
<reference evidence="2" key="2">
    <citation type="submission" date="2020-09" db="EMBL/GenBank/DDBJ databases">
        <authorList>
            <person name="Sun Q."/>
            <person name="Ohkuma M."/>
        </authorList>
    </citation>
    <scope>NUCLEOTIDE SEQUENCE</scope>
    <source>
        <strain evidence="2">JCM 30804</strain>
    </source>
</reference>
<dbReference type="InterPro" id="IPR006837">
    <property type="entry name" value="Divergent_DAC"/>
</dbReference>
<evidence type="ECO:0000256" key="1">
    <source>
        <dbReference type="SAM" id="SignalP"/>
    </source>
</evidence>
<keyword evidence="1" id="KW-0732">Signal</keyword>
<dbReference type="CDD" id="cd10936">
    <property type="entry name" value="CE4_DAC2"/>
    <property type="match status" value="1"/>
</dbReference>
<dbReference type="Gene3D" id="3.20.20.370">
    <property type="entry name" value="Glycoside hydrolase/deacetylase"/>
    <property type="match status" value="1"/>
</dbReference>
<dbReference type="EMBL" id="BMPZ01000010">
    <property type="protein sequence ID" value="GGI90325.1"/>
    <property type="molecule type" value="Genomic_DNA"/>
</dbReference>
<dbReference type="SUPFAM" id="SSF88713">
    <property type="entry name" value="Glycoside hydrolase/deacetylase"/>
    <property type="match status" value="1"/>
</dbReference>
<name>A0A917ND47_9GAMM</name>
<dbReference type="RefSeq" id="WP_188922353.1">
    <property type="nucleotide sequence ID" value="NZ_BMPZ01000010.1"/>
</dbReference>
<evidence type="ECO:0000313" key="3">
    <source>
        <dbReference type="Proteomes" id="UP000613743"/>
    </source>
</evidence>
<reference evidence="2" key="1">
    <citation type="journal article" date="2014" name="Int. J. Syst. Evol. Microbiol.">
        <title>Complete genome sequence of Corynebacterium casei LMG S-19264T (=DSM 44701T), isolated from a smear-ripened cheese.</title>
        <authorList>
            <consortium name="US DOE Joint Genome Institute (JGI-PGF)"/>
            <person name="Walter F."/>
            <person name="Albersmeier A."/>
            <person name="Kalinowski J."/>
            <person name="Ruckert C."/>
        </authorList>
    </citation>
    <scope>NUCLEOTIDE SEQUENCE</scope>
    <source>
        <strain evidence="2">JCM 30804</strain>
    </source>
</reference>
<feature type="signal peptide" evidence="1">
    <location>
        <begin position="1"/>
        <end position="19"/>
    </location>
</feature>
<protein>
    <recommendedName>
        <fullName evidence="4">Divergent polysaccharide deacetylase family protein</fullName>
    </recommendedName>
</protein>
<dbReference type="InterPro" id="IPR011330">
    <property type="entry name" value="Glyco_hydro/deAcase_b/a-brl"/>
</dbReference>
<feature type="chain" id="PRO_5037869676" description="Divergent polysaccharide deacetylase family protein" evidence="1">
    <location>
        <begin position="20"/>
        <end position="251"/>
    </location>
</feature>
<dbReference type="Pfam" id="PF04748">
    <property type="entry name" value="Polysacc_deac_2"/>
    <property type="match status" value="1"/>
</dbReference>
<proteinExistence type="predicted"/>
<gene>
    <name evidence="2" type="primary">yibQ</name>
    <name evidence="2" type="ORF">GCM10009332_29650</name>
</gene>
<dbReference type="Proteomes" id="UP000613743">
    <property type="component" value="Unassembled WGS sequence"/>
</dbReference>
<evidence type="ECO:0000313" key="2">
    <source>
        <dbReference type="EMBL" id="GGI90325.1"/>
    </source>
</evidence>
<organism evidence="2 3">
    <name type="scientific">Shewanella gelidii</name>
    <dbReference type="NCBI Taxonomy" id="1642821"/>
    <lineage>
        <taxon>Bacteria</taxon>
        <taxon>Pseudomonadati</taxon>
        <taxon>Pseudomonadota</taxon>
        <taxon>Gammaproteobacteria</taxon>
        <taxon>Alteromonadales</taxon>
        <taxon>Shewanellaceae</taxon>
        <taxon>Shewanella</taxon>
    </lineage>
</organism>